<protein>
    <submittedName>
        <fullName evidence="1">Putative secreted protein</fullName>
    </submittedName>
</protein>
<accession>A0A2M4B476</accession>
<evidence type="ECO:0000313" key="1">
    <source>
        <dbReference type="EMBL" id="MBW47853.1"/>
    </source>
</evidence>
<dbReference type="EMBL" id="GGFK01014532">
    <property type="protein sequence ID" value="MBW47853.1"/>
    <property type="molecule type" value="Transcribed_RNA"/>
</dbReference>
<dbReference type="AlphaFoldDB" id="A0A2M4B476"/>
<name>A0A2M4B476_9DIPT</name>
<sequence length="103" mass="11932">MQHRRWFPSAITTTRLQQFCIVLTASHACSSCGAALFDFIRFHCLRNDCRRAIGRRFRLYRNAAGRSRCNGQLGKPLEILAPPVDQQIRRFVVARRVVMRGKQ</sequence>
<organism evidence="1">
    <name type="scientific">Anopheles triannulatus</name>
    <dbReference type="NCBI Taxonomy" id="58253"/>
    <lineage>
        <taxon>Eukaryota</taxon>
        <taxon>Metazoa</taxon>
        <taxon>Ecdysozoa</taxon>
        <taxon>Arthropoda</taxon>
        <taxon>Hexapoda</taxon>
        <taxon>Insecta</taxon>
        <taxon>Pterygota</taxon>
        <taxon>Neoptera</taxon>
        <taxon>Endopterygota</taxon>
        <taxon>Diptera</taxon>
        <taxon>Nematocera</taxon>
        <taxon>Culicoidea</taxon>
        <taxon>Culicidae</taxon>
        <taxon>Anophelinae</taxon>
        <taxon>Anopheles</taxon>
    </lineage>
</organism>
<reference evidence="1" key="1">
    <citation type="submission" date="2018-01" db="EMBL/GenBank/DDBJ databases">
        <title>An insight into the sialome of Amazonian anophelines.</title>
        <authorList>
            <person name="Ribeiro J.M."/>
            <person name="Scarpassa V."/>
            <person name="Calvo E."/>
        </authorList>
    </citation>
    <scope>NUCLEOTIDE SEQUENCE</scope>
    <source>
        <tissue evidence="1">Salivary glands</tissue>
    </source>
</reference>
<proteinExistence type="predicted"/>